<dbReference type="Gene3D" id="1.20.1420.20">
    <property type="entry name" value="M75 peptidase, HXXE motif"/>
    <property type="match status" value="1"/>
</dbReference>
<dbReference type="OrthoDB" id="7348379at2"/>
<sequence>MFTLRRDHRAATAAGLLTATALLLSACGSSSSGAPAGSTTAASAGATASGPTASGGASTSAAVSSGAAGTSAVASSASAGGTSKVSISITDAKGCTATPDTVPAGVVTFTVKNVDATGVTELELISDQRIVGERENLTPGFDSTFTVRVDGGSYQIYCPGGATEKVPFTVTGKAAAADTGDTAALLHQATIDYATYVDDQIEFLIPPVQDLLAAIKVGNLKAAQAAYAKARPFYERIEPVAESFPDLDSAIDLRIGDVEAGTPWTGFHPIEKGLFQAKSTKGLETLAAGLLANVKDLQAKAGQLAADTTAKNGKGYQPFEIANGASGLMDEVLKSKITGEEEAYSRIDLLDFEANVEGSLQAFATLQPALNKIDPTVVPAISAKFTALTKVLDTYRDPKALGGWTPYEDLTAADKTKLTNALLAVQEPLAAVSAKITR</sequence>
<keyword evidence="8" id="KW-1185">Reference proteome</keyword>
<reference evidence="7 8" key="1">
    <citation type="submission" date="2016-10" db="EMBL/GenBank/DDBJ databases">
        <authorList>
            <person name="de Groot N.N."/>
        </authorList>
    </citation>
    <scope>NUCLEOTIDE SEQUENCE [LARGE SCALE GENOMIC DNA]</scope>
    <source>
        <strain evidence="8">P4-7,KCTC 19426,CECT 7604</strain>
    </source>
</reference>
<feature type="region of interest" description="Disordered" evidence="4">
    <location>
        <begin position="36"/>
        <end position="61"/>
    </location>
</feature>
<dbReference type="PANTHER" id="PTHR39192">
    <property type="entry name" value="IRON UPTAKE SYSTEM COMPONENT EFEO"/>
    <property type="match status" value="1"/>
</dbReference>
<feature type="domain" description="Imelysin-like" evidence="6">
    <location>
        <begin position="192"/>
        <end position="430"/>
    </location>
</feature>
<dbReference type="Proteomes" id="UP000198741">
    <property type="component" value="Chromosome I"/>
</dbReference>
<dbReference type="NCBIfam" id="NF041757">
    <property type="entry name" value="EfeO"/>
    <property type="match status" value="1"/>
</dbReference>
<evidence type="ECO:0000313" key="8">
    <source>
        <dbReference type="Proteomes" id="UP000198741"/>
    </source>
</evidence>
<dbReference type="Pfam" id="PF09375">
    <property type="entry name" value="Peptidase_M75"/>
    <property type="match status" value="1"/>
</dbReference>
<dbReference type="RefSeq" id="WP_090474752.1">
    <property type="nucleotide sequence ID" value="NZ_LT629710.1"/>
</dbReference>
<protein>
    <submittedName>
        <fullName evidence="7">Iron uptake system component EfeO</fullName>
    </submittedName>
</protein>
<feature type="signal peptide" evidence="5">
    <location>
        <begin position="1"/>
        <end position="36"/>
    </location>
</feature>
<accession>A0A1H0JDC0</accession>
<dbReference type="InterPro" id="IPR034981">
    <property type="entry name" value="Imelysin-like_EfeO/Algp7"/>
</dbReference>
<evidence type="ECO:0000256" key="3">
    <source>
        <dbReference type="ARBA" id="ARBA00022729"/>
    </source>
</evidence>
<dbReference type="EMBL" id="LT629710">
    <property type="protein sequence ID" value="SDO41747.1"/>
    <property type="molecule type" value="Genomic_DNA"/>
</dbReference>
<evidence type="ECO:0000256" key="2">
    <source>
        <dbReference type="ARBA" id="ARBA00005989"/>
    </source>
</evidence>
<dbReference type="InterPro" id="IPR038352">
    <property type="entry name" value="Imelysin_sf"/>
</dbReference>
<evidence type="ECO:0000259" key="6">
    <source>
        <dbReference type="Pfam" id="PF09375"/>
    </source>
</evidence>
<dbReference type="STRING" id="1090615.SAMN04515671_0878"/>
<feature type="chain" id="PRO_5038397175" evidence="5">
    <location>
        <begin position="37"/>
        <end position="438"/>
    </location>
</feature>
<comment type="subcellular location">
    <subcellularLocation>
        <location evidence="1">Cell envelope</location>
    </subcellularLocation>
</comment>
<organism evidence="7 8">
    <name type="scientific">Nakamurella panacisegetis</name>
    <dbReference type="NCBI Taxonomy" id="1090615"/>
    <lineage>
        <taxon>Bacteria</taxon>
        <taxon>Bacillati</taxon>
        <taxon>Actinomycetota</taxon>
        <taxon>Actinomycetes</taxon>
        <taxon>Nakamurellales</taxon>
        <taxon>Nakamurellaceae</taxon>
        <taxon>Nakamurella</taxon>
    </lineage>
</organism>
<proteinExistence type="inferred from homology"/>
<dbReference type="GO" id="GO:0030313">
    <property type="term" value="C:cell envelope"/>
    <property type="evidence" value="ECO:0007669"/>
    <property type="project" value="UniProtKB-SubCell"/>
</dbReference>
<dbReference type="PROSITE" id="PS51257">
    <property type="entry name" value="PROKAR_LIPOPROTEIN"/>
    <property type="match status" value="1"/>
</dbReference>
<evidence type="ECO:0000256" key="5">
    <source>
        <dbReference type="SAM" id="SignalP"/>
    </source>
</evidence>
<evidence type="ECO:0000256" key="1">
    <source>
        <dbReference type="ARBA" id="ARBA00004196"/>
    </source>
</evidence>
<dbReference type="InterPro" id="IPR053377">
    <property type="entry name" value="Iron_uptake_EfeM/EfeO"/>
</dbReference>
<keyword evidence="3 5" id="KW-0732">Signal</keyword>
<name>A0A1H0JDC0_9ACTN</name>
<evidence type="ECO:0000313" key="7">
    <source>
        <dbReference type="EMBL" id="SDO41747.1"/>
    </source>
</evidence>
<comment type="similarity">
    <text evidence="2">Belongs to the EfeM/EfeO family.</text>
</comment>
<dbReference type="InterPro" id="IPR050894">
    <property type="entry name" value="EfeM/EfeO_iron_uptake"/>
</dbReference>
<gene>
    <name evidence="7" type="ORF">SAMN04515671_0878</name>
</gene>
<dbReference type="CDD" id="cd14656">
    <property type="entry name" value="Imelysin-like_EfeO"/>
    <property type="match status" value="1"/>
</dbReference>
<dbReference type="InterPro" id="IPR018976">
    <property type="entry name" value="Imelysin-like"/>
</dbReference>
<dbReference type="PANTHER" id="PTHR39192:SF1">
    <property type="entry name" value="IRON UPTAKE SYSTEM COMPONENT EFEO"/>
    <property type="match status" value="1"/>
</dbReference>
<evidence type="ECO:0000256" key="4">
    <source>
        <dbReference type="SAM" id="MobiDB-lite"/>
    </source>
</evidence>
<dbReference type="AlphaFoldDB" id="A0A1H0JDC0"/>